<dbReference type="EnsemblPlants" id="AET7Gv20460300.8">
    <property type="protein sequence ID" value="AET7Gv20460300.8"/>
    <property type="gene ID" value="AET7Gv20460300"/>
</dbReference>
<dbReference type="EnsemblPlants" id="AET7Gv20460300.9">
    <property type="protein sequence ID" value="AET7Gv20460300.9"/>
    <property type="gene ID" value="AET7Gv20460300"/>
</dbReference>
<protein>
    <submittedName>
        <fullName evidence="2">Uncharacterized protein</fullName>
    </submittedName>
</protein>
<dbReference type="AlphaFoldDB" id="A0A453R4V6"/>
<accession>A0A453R4V6</accession>
<evidence type="ECO:0000313" key="3">
    <source>
        <dbReference type="Proteomes" id="UP000015105"/>
    </source>
</evidence>
<reference evidence="2" key="4">
    <citation type="submission" date="2019-03" db="UniProtKB">
        <authorList>
            <consortium name="EnsemblPlants"/>
        </authorList>
    </citation>
    <scope>IDENTIFICATION</scope>
</reference>
<reference evidence="2" key="3">
    <citation type="journal article" date="2017" name="Nature">
        <title>Genome sequence of the progenitor of the wheat D genome Aegilops tauschii.</title>
        <authorList>
            <person name="Luo M.C."/>
            <person name="Gu Y.Q."/>
            <person name="Puiu D."/>
            <person name="Wang H."/>
            <person name="Twardziok S.O."/>
            <person name="Deal K.R."/>
            <person name="Huo N."/>
            <person name="Zhu T."/>
            <person name="Wang L."/>
            <person name="Wang Y."/>
            <person name="McGuire P.E."/>
            <person name="Liu S."/>
            <person name="Long H."/>
            <person name="Ramasamy R.K."/>
            <person name="Rodriguez J.C."/>
            <person name="Van S.L."/>
            <person name="Yuan L."/>
            <person name="Wang Z."/>
            <person name="Xia Z."/>
            <person name="Xiao L."/>
            <person name="Anderson O.D."/>
            <person name="Ouyang S."/>
            <person name="Liang Y."/>
            <person name="Zimin A.V."/>
            <person name="Pertea G."/>
            <person name="Qi P."/>
            <person name="Bennetzen J.L."/>
            <person name="Dai X."/>
            <person name="Dawson M.W."/>
            <person name="Muller H.G."/>
            <person name="Kugler K."/>
            <person name="Rivarola-Duarte L."/>
            <person name="Spannagl M."/>
            <person name="Mayer K.F.X."/>
            <person name="Lu F.H."/>
            <person name="Bevan M.W."/>
            <person name="Leroy P."/>
            <person name="Li P."/>
            <person name="You F.M."/>
            <person name="Sun Q."/>
            <person name="Liu Z."/>
            <person name="Lyons E."/>
            <person name="Wicker T."/>
            <person name="Salzberg S.L."/>
            <person name="Devos K.M."/>
            <person name="Dvorak J."/>
        </authorList>
    </citation>
    <scope>NUCLEOTIDE SEQUENCE [LARGE SCALE GENOMIC DNA]</scope>
    <source>
        <strain evidence="2">cv. AL8/78</strain>
    </source>
</reference>
<organism evidence="2 3">
    <name type="scientific">Aegilops tauschii subsp. strangulata</name>
    <name type="common">Goatgrass</name>
    <dbReference type="NCBI Taxonomy" id="200361"/>
    <lineage>
        <taxon>Eukaryota</taxon>
        <taxon>Viridiplantae</taxon>
        <taxon>Streptophyta</taxon>
        <taxon>Embryophyta</taxon>
        <taxon>Tracheophyta</taxon>
        <taxon>Spermatophyta</taxon>
        <taxon>Magnoliopsida</taxon>
        <taxon>Liliopsida</taxon>
        <taxon>Poales</taxon>
        <taxon>Poaceae</taxon>
        <taxon>BOP clade</taxon>
        <taxon>Pooideae</taxon>
        <taxon>Triticodae</taxon>
        <taxon>Triticeae</taxon>
        <taxon>Triticinae</taxon>
        <taxon>Aegilops</taxon>
    </lineage>
</organism>
<feature type="region of interest" description="Disordered" evidence="1">
    <location>
        <begin position="12"/>
        <end position="95"/>
    </location>
</feature>
<keyword evidence="3" id="KW-1185">Reference proteome</keyword>
<dbReference type="Gramene" id="AET7Gv20460300.9">
    <property type="protein sequence ID" value="AET7Gv20460300.9"/>
    <property type="gene ID" value="AET7Gv20460300"/>
</dbReference>
<name>A0A453R4V6_AEGTS</name>
<reference evidence="3" key="1">
    <citation type="journal article" date="2014" name="Science">
        <title>Ancient hybridizations among the ancestral genomes of bread wheat.</title>
        <authorList>
            <consortium name="International Wheat Genome Sequencing Consortium,"/>
            <person name="Marcussen T."/>
            <person name="Sandve S.R."/>
            <person name="Heier L."/>
            <person name="Spannagl M."/>
            <person name="Pfeifer M."/>
            <person name="Jakobsen K.S."/>
            <person name="Wulff B.B."/>
            <person name="Steuernagel B."/>
            <person name="Mayer K.F."/>
            <person name="Olsen O.A."/>
        </authorList>
    </citation>
    <scope>NUCLEOTIDE SEQUENCE [LARGE SCALE GENOMIC DNA]</scope>
    <source>
        <strain evidence="3">cv. AL8/78</strain>
    </source>
</reference>
<dbReference type="Proteomes" id="UP000015105">
    <property type="component" value="Chromosome 7D"/>
</dbReference>
<dbReference type="Gramene" id="AET7Gv20460300.8">
    <property type="protein sequence ID" value="AET7Gv20460300.8"/>
    <property type="gene ID" value="AET7Gv20460300"/>
</dbReference>
<evidence type="ECO:0000313" key="2">
    <source>
        <dbReference type="EnsemblPlants" id="AET7Gv20460300.8"/>
    </source>
</evidence>
<evidence type="ECO:0000256" key="1">
    <source>
        <dbReference type="SAM" id="MobiDB-lite"/>
    </source>
</evidence>
<reference evidence="2" key="5">
    <citation type="journal article" date="2021" name="G3 (Bethesda)">
        <title>Aegilops tauschii genome assembly Aet v5.0 features greater sequence contiguity and improved annotation.</title>
        <authorList>
            <person name="Wang L."/>
            <person name="Zhu T."/>
            <person name="Rodriguez J.C."/>
            <person name="Deal K.R."/>
            <person name="Dubcovsky J."/>
            <person name="McGuire P.E."/>
            <person name="Lux T."/>
            <person name="Spannagl M."/>
            <person name="Mayer K.F.X."/>
            <person name="Baldrich P."/>
            <person name="Meyers B.C."/>
            <person name="Huo N."/>
            <person name="Gu Y.Q."/>
            <person name="Zhou H."/>
            <person name="Devos K.M."/>
            <person name="Bennetzen J.L."/>
            <person name="Unver T."/>
            <person name="Budak H."/>
            <person name="Gulick P.J."/>
            <person name="Galiba G."/>
            <person name="Kalapos B."/>
            <person name="Nelson D.R."/>
            <person name="Li P."/>
            <person name="You F.M."/>
            <person name="Luo M.C."/>
            <person name="Dvorak J."/>
        </authorList>
    </citation>
    <scope>NUCLEOTIDE SEQUENCE [LARGE SCALE GENOMIC DNA]</scope>
    <source>
        <strain evidence="2">cv. AL8/78</strain>
    </source>
</reference>
<sequence length="95" mass="10985">MQDKFEDLRCYYLLTKPPPFRSPQESKITAEEREKEERERERREGPWLPPSLARARTPRRPDSSSPVLPWPSARSAPPPSPPPAARTTPRPRRSA</sequence>
<proteinExistence type="predicted"/>
<feature type="compositionally biased region" description="Basic and acidic residues" evidence="1">
    <location>
        <begin position="28"/>
        <end position="45"/>
    </location>
</feature>
<reference evidence="3" key="2">
    <citation type="journal article" date="2017" name="Nat. Plants">
        <title>The Aegilops tauschii genome reveals multiple impacts of transposons.</title>
        <authorList>
            <person name="Zhao G."/>
            <person name="Zou C."/>
            <person name="Li K."/>
            <person name="Wang K."/>
            <person name="Li T."/>
            <person name="Gao L."/>
            <person name="Zhang X."/>
            <person name="Wang H."/>
            <person name="Yang Z."/>
            <person name="Liu X."/>
            <person name="Jiang W."/>
            <person name="Mao L."/>
            <person name="Kong X."/>
            <person name="Jiao Y."/>
            <person name="Jia J."/>
        </authorList>
    </citation>
    <scope>NUCLEOTIDE SEQUENCE [LARGE SCALE GENOMIC DNA]</scope>
    <source>
        <strain evidence="3">cv. AL8/78</strain>
    </source>
</reference>